<accession>A0AA97FBU4</accession>
<dbReference type="KEGG" id="mefw:F1737_04355"/>
<dbReference type="GeneID" id="85229375"/>
<protein>
    <submittedName>
        <fullName evidence="1">Uncharacterized protein</fullName>
    </submittedName>
</protein>
<name>A0AA97FBU4_9EURY</name>
<dbReference type="Proteomes" id="UP001301797">
    <property type="component" value="Chromosome"/>
</dbReference>
<keyword evidence="2" id="KW-1185">Reference proteome</keyword>
<sequence>MTWKYTPKPEYQLIAIYQDESGNYIEVPIRLNCKVIKSQKKISELANKFEQLLQESPSFVRIKTEKIISPVKRQNSSGGWCEC</sequence>
<evidence type="ECO:0000313" key="2">
    <source>
        <dbReference type="Proteomes" id="UP001301797"/>
    </source>
</evidence>
<proteinExistence type="predicted"/>
<evidence type="ECO:0000313" key="1">
    <source>
        <dbReference type="EMBL" id="WOF15987.1"/>
    </source>
</evidence>
<dbReference type="RefSeq" id="WP_317137557.1">
    <property type="nucleotide sequence ID" value="NZ_CP043875.1"/>
</dbReference>
<reference evidence="1 2" key="1">
    <citation type="submission" date="2019-09" db="EMBL/GenBank/DDBJ databases">
        <title>The complete genome of Methanoplanus sp. FWC-SCC4.</title>
        <authorList>
            <person name="Chen S.-C."/>
            <person name="Zhou Y.-Z."/>
            <person name="Lai M.-C."/>
        </authorList>
    </citation>
    <scope>NUCLEOTIDE SEQUENCE [LARGE SCALE GENOMIC DNA]</scope>
    <source>
        <strain evidence="1 2">FWC-SCC4</strain>
    </source>
</reference>
<dbReference type="AlphaFoldDB" id="A0AA97FBU4"/>
<organism evidence="1 2">
    <name type="scientific">Methanochimaera problematica</name>
    <dbReference type="NCBI Taxonomy" id="2609417"/>
    <lineage>
        <taxon>Archaea</taxon>
        <taxon>Methanobacteriati</taxon>
        <taxon>Methanobacteriota</taxon>
        <taxon>Stenosarchaea group</taxon>
        <taxon>Methanomicrobia</taxon>
        <taxon>Methanomicrobiales</taxon>
        <taxon>Methanomicrobiaceae</taxon>
        <taxon>Methanochimaera</taxon>
    </lineage>
</organism>
<gene>
    <name evidence="1" type="ORF">F1737_04355</name>
</gene>
<dbReference type="EMBL" id="CP043875">
    <property type="protein sequence ID" value="WOF15987.1"/>
    <property type="molecule type" value="Genomic_DNA"/>
</dbReference>